<gene>
    <name evidence="1" type="ORF">L9F63_011242</name>
</gene>
<accession>A0AAD8AF38</accession>
<proteinExistence type="predicted"/>
<organism evidence="1 2">
    <name type="scientific">Diploptera punctata</name>
    <name type="common">Pacific beetle cockroach</name>
    <dbReference type="NCBI Taxonomy" id="6984"/>
    <lineage>
        <taxon>Eukaryota</taxon>
        <taxon>Metazoa</taxon>
        <taxon>Ecdysozoa</taxon>
        <taxon>Arthropoda</taxon>
        <taxon>Hexapoda</taxon>
        <taxon>Insecta</taxon>
        <taxon>Pterygota</taxon>
        <taxon>Neoptera</taxon>
        <taxon>Polyneoptera</taxon>
        <taxon>Dictyoptera</taxon>
        <taxon>Blattodea</taxon>
        <taxon>Blaberoidea</taxon>
        <taxon>Blaberidae</taxon>
        <taxon>Diplopterinae</taxon>
        <taxon>Diploptera</taxon>
    </lineage>
</organism>
<sequence>SILRFQNSFYRLNILRFTHRPIEGTIMKMAGIEDRRALCFRLSCSSFYPPSGPSIRKWYSDFTIRVD</sequence>
<keyword evidence="2" id="KW-1185">Reference proteome</keyword>
<feature type="non-terminal residue" evidence="1">
    <location>
        <position position="67"/>
    </location>
</feature>
<evidence type="ECO:0000313" key="2">
    <source>
        <dbReference type="Proteomes" id="UP001233999"/>
    </source>
</evidence>
<comment type="caution">
    <text evidence="1">The sequence shown here is derived from an EMBL/GenBank/DDBJ whole genome shotgun (WGS) entry which is preliminary data.</text>
</comment>
<protein>
    <submittedName>
        <fullName evidence="1">Uncharacterized protein</fullName>
    </submittedName>
</protein>
<name>A0AAD8AF38_DIPPU</name>
<feature type="non-terminal residue" evidence="1">
    <location>
        <position position="1"/>
    </location>
</feature>
<reference evidence="1" key="2">
    <citation type="submission" date="2023-05" db="EMBL/GenBank/DDBJ databases">
        <authorList>
            <person name="Fouks B."/>
        </authorList>
    </citation>
    <scope>NUCLEOTIDE SEQUENCE</scope>
    <source>
        <strain evidence="1">Stay&amp;Tobe</strain>
        <tissue evidence="1">Testes</tissue>
    </source>
</reference>
<dbReference type="AlphaFoldDB" id="A0AAD8AF38"/>
<evidence type="ECO:0000313" key="1">
    <source>
        <dbReference type="EMBL" id="KAJ9597906.1"/>
    </source>
</evidence>
<reference evidence="1" key="1">
    <citation type="journal article" date="2023" name="IScience">
        <title>Live-bearing cockroach genome reveals convergent evolutionary mechanisms linked to viviparity in insects and beyond.</title>
        <authorList>
            <person name="Fouks B."/>
            <person name="Harrison M.C."/>
            <person name="Mikhailova A.A."/>
            <person name="Marchal E."/>
            <person name="English S."/>
            <person name="Carruthers M."/>
            <person name="Jennings E.C."/>
            <person name="Chiamaka E.L."/>
            <person name="Frigard R.A."/>
            <person name="Pippel M."/>
            <person name="Attardo G.M."/>
            <person name="Benoit J.B."/>
            <person name="Bornberg-Bauer E."/>
            <person name="Tobe S.S."/>
        </authorList>
    </citation>
    <scope>NUCLEOTIDE SEQUENCE</scope>
    <source>
        <strain evidence="1">Stay&amp;Tobe</strain>
    </source>
</reference>
<dbReference type="Proteomes" id="UP001233999">
    <property type="component" value="Unassembled WGS sequence"/>
</dbReference>
<dbReference type="EMBL" id="JASPKZ010001578">
    <property type="protein sequence ID" value="KAJ9597906.1"/>
    <property type="molecule type" value="Genomic_DNA"/>
</dbReference>